<sequence>MNRKHIIAILLLLMVNVTNAKKWYMATDGSDSNSGDISSPFATLPYAQQKMSAGDTLMIRGGKYRITDYTNVQEKFYAVVFDITKSGKSKDKPTCFFGYPGERPEFDLSAVKPEGCRVSGFYINADYVHLRNFDVTGIQVTIKTHTQSENISVRRGNHDITIENLALHDGMGIGVYINKGSNVLVLNCDAYNNYDSVSEDGMGGNSDGFGSHCGANYTGIVFRGCRAWCNSDDGFDLIKQHIPVVIDHCWALFSGYKDFDTLTPGDGNGFKAGGYGKRPQATAFKAPRHTIKNCIAYGNKSNGIYANHHLGGNDWKNNTAYLNRYDYCMVNQVTWNVGEDVDGYDHLLVNNIAVKGRQGLYNAIDKSRCILVNNTFLPKNMPVNLSDFENSTDYKQLIAPRNADGSLPEITFLKLKKSSKMYALKMGYQFD</sequence>
<dbReference type="Proteomes" id="UP000308886">
    <property type="component" value="Unassembled WGS sequence"/>
</dbReference>
<reference evidence="1" key="1">
    <citation type="submission" date="2019-04" db="EMBL/GenBank/DDBJ databases">
        <title>Microbes associate with the intestines of laboratory mice.</title>
        <authorList>
            <person name="Navarre W."/>
            <person name="Wong E."/>
            <person name="Huang K."/>
            <person name="Tropini C."/>
            <person name="Ng K."/>
            <person name="Yu B."/>
        </authorList>
    </citation>
    <scope>NUCLEOTIDE SEQUENCE</scope>
    <source>
        <strain evidence="1">NM73_A23</strain>
    </source>
</reference>
<name>A0AC61QSC0_9BACT</name>
<gene>
    <name evidence="1" type="ORF">E5358_03425</name>
</gene>
<organism evidence="1 2">
    <name type="scientific">Palleniella muris</name>
    <dbReference type="NCBI Taxonomy" id="3038145"/>
    <lineage>
        <taxon>Bacteria</taxon>
        <taxon>Pseudomonadati</taxon>
        <taxon>Bacteroidota</taxon>
        <taxon>Bacteroidia</taxon>
        <taxon>Bacteroidales</taxon>
        <taxon>Prevotellaceae</taxon>
        <taxon>Palleniella</taxon>
    </lineage>
</organism>
<keyword evidence="1" id="KW-0456">Lyase</keyword>
<evidence type="ECO:0000313" key="1">
    <source>
        <dbReference type="EMBL" id="TGX83321.1"/>
    </source>
</evidence>
<proteinExistence type="predicted"/>
<evidence type="ECO:0000313" key="2">
    <source>
        <dbReference type="Proteomes" id="UP000308886"/>
    </source>
</evidence>
<protein>
    <submittedName>
        <fullName evidence="1">Pectate lyase</fullName>
    </submittedName>
</protein>
<keyword evidence="2" id="KW-1185">Reference proteome</keyword>
<dbReference type="EMBL" id="SRZC01000004">
    <property type="protein sequence ID" value="TGX83321.1"/>
    <property type="molecule type" value="Genomic_DNA"/>
</dbReference>
<comment type="caution">
    <text evidence="1">The sequence shown here is derived from an EMBL/GenBank/DDBJ whole genome shotgun (WGS) entry which is preliminary data.</text>
</comment>
<accession>A0AC61QSC0</accession>